<dbReference type="EC" id="2.7.1.50" evidence="4"/>
<organism evidence="16 17">
    <name type="scientific">Sesamum alatum</name>
    <dbReference type="NCBI Taxonomy" id="300844"/>
    <lineage>
        <taxon>Eukaryota</taxon>
        <taxon>Viridiplantae</taxon>
        <taxon>Streptophyta</taxon>
        <taxon>Embryophyta</taxon>
        <taxon>Tracheophyta</taxon>
        <taxon>Spermatophyta</taxon>
        <taxon>Magnoliopsida</taxon>
        <taxon>eudicotyledons</taxon>
        <taxon>Gunneridae</taxon>
        <taxon>Pentapetalae</taxon>
        <taxon>asterids</taxon>
        <taxon>lamiids</taxon>
        <taxon>Lamiales</taxon>
        <taxon>Pedaliaceae</taxon>
        <taxon>Sesamum</taxon>
    </lineage>
</organism>
<evidence type="ECO:0000313" key="17">
    <source>
        <dbReference type="Proteomes" id="UP001293254"/>
    </source>
</evidence>
<keyword evidence="5" id="KW-0808">Transferase</keyword>
<dbReference type="PRINTS" id="PR01099">
    <property type="entry name" value="HYETHTZKNASE"/>
</dbReference>
<evidence type="ECO:0000256" key="4">
    <source>
        <dbReference type="ARBA" id="ARBA00012129"/>
    </source>
</evidence>
<dbReference type="GO" id="GO:0004417">
    <property type="term" value="F:hydroxyethylthiazole kinase activity"/>
    <property type="evidence" value="ECO:0007669"/>
    <property type="project" value="UniProtKB-EC"/>
</dbReference>
<evidence type="ECO:0000256" key="6">
    <source>
        <dbReference type="ARBA" id="ARBA00022723"/>
    </source>
</evidence>
<keyword evidence="6" id="KW-0479">Metal-binding</keyword>
<dbReference type="InterPro" id="IPR000417">
    <property type="entry name" value="Hyethyz_kinase"/>
</dbReference>
<comment type="cofactor">
    <cofactor evidence="2">
        <name>Mg(2+)</name>
        <dbReference type="ChEBI" id="CHEBI:18420"/>
    </cofactor>
</comment>
<evidence type="ECO:0000256" key="11">
    <source>
        <dbReference type="ARBA" id="ARBA00022977"/>
    </source>
</evidence>
<evidence type="ECO:0000256" key="15">
    <source>
        <dbReference type="ARBA" id="ARBA00075066"/>
    </source>
</evidence>
<protein>
    <recommendedName>
        <fullName evidence="14">Hydroxyethylthiazole kinase</fullName>
        <ecNumber evidence="4">2.7.1.50</ecNumber>
    </recommendedName>
    <alternativeName>
        <fullName evidence="15">4-methyl-5-beta-hydroxyethylthiazole kinase</fullName>
    </alternativeName>
</protein>
<sequence>MEDKTQNPQQQPSTNITGISESWPRQAWAHLESLRRSSPLIQCITNFVSMDLVANVLLAAGASPAMIHSIHEIPDFTPKTHALYVNVGTLTPDWLPAMKMAAQVANECNKPWVLDPVAAGASGFRLNACLELLKLRPSVVRGNGSEIMALFKGSSDENSKGVDSMHDSTDAVEAAKSLAQITGSVVAVSGAVDIVTDGQRLVGARNGVDMLQKITATGCSVTALIASFVAVDPLRPFEATATALSVFGLAAEIGMEMAKGPASLRMHLIDALHGLDRDIVHRRVSISHM</sequence>
<comment type="function">
    <text evidence="12">Thiazole kinase involved in thiamine salvage pathway.</text>
</comment>
<gene>
    <name evidence="16" type="ORF">Salat_1729200</name>
</gene>
<keyword evidence="11" id="KW-0784">Thiamine biosynthesis</keyword>
<reference evidence="16" key="1">
    <citation type="submission" date="2020-06" db="EMBL/GenBank/DDBJ databases">
        <authorList>
            <person name="Li T."/>
            <person name="Hu X."/>
            <person name="Zhang T."/>
            <person name="Song X."/>
            <person name="Zhang H."/>
            <person name="Dai N."/>
            <person name="Sheng W."/>
            <person name="Hou X."/>
            <person name="Wei L."/>
        </authorList>
    </citation>
    <scope>NUCLEOTIDE SEQUENCE</scope>
    <source>
        <strain evidence="16">3651</strain>
        <tissue evidence="16">Leaf</tissue>
    </source>
</reference>
<keyword evidence="7" id="KW-0547">Nucleotide-binding</keyword>
<evidence type="ECO:0000256" key="2">
    <source>
        <dbReference type="ARBA" id="ARBA00001946"/>
    </source>
</evidence>
<evidence type="ECO:0000313" key="16">
    <source>
        <dbReference type="EMBL" id="KAK4425352.1"/>
    </source>
</evidence>
<keyword evidence="17" id="KW-1185">Reference proteome</keyword>
<name>A0AAE1Y8L0_9LAMI</name>
<dbReference type="PIRSF" id="PIRSF000513">
    <property type="entry name" value="Thz_kinase"/>
    <property type="match status" value="1"/>
</dbReference>
<dbReference type="Gene3D" id="3.40.1190.20">
    <property type="match status" value="1"/>
</dbReference>
<proteinExistence type="inferred from homology"/>
<reference evidence="16" key="2">
    <citation type="journal article" date="2024" name="Plant">
        <title>Genomic evolution and insights into agronomic trait innovations of Sesamum species.</title>
        <authorList>
            <person name="Miao H."/>
            <person name="Wang L."/>
            <person name="Qu L."/>
            <person name="Liu H."/>
            <person name="Sun Y."/>
            <person name="Le M."/>
            <person name="Wang Q."/>
            <person name="Wei S."/>
            <person name="Zheng Y."/>
            <person name="Lin W."/>
            <person name="Duan Y."/>
            <person name="Cao H."/>
            <person name="Xiong S."/>
            <person name="Wang X."/>
            <person name="Wei L."/>
            <person name="Li C."/>
            <person name="Ma Q."/>
            <person name="Ju M."/>
            <person name="Zhao R."/>
            <person name="Li G."/>
            <person name="Mu C."/>
            <person name="Tian Q."/>
            <person name="Mei H."/>
            <person name="Zhang T."/>
            <person name="Gao T."/>
            <person name="Zhang H."/>
        </authorList>
    </citation>
    <scope>NUCLEOTIDE SEQUENCE</scope>
    <source>
        <strain evidence="16">3651</strain>
    </source>
</reference>
<dbReference type="GO" id="GO:0036172">
    <property type="term" value="P:thiamine salvage"/>
    <property type="evidence" value="ECO:0007669"/>
    <property type="project" value="UniProtKB-ARBA"/>
</dbReference>
<evidence type="ECO:0000256" key="13">
    <source>
        <dbReference type="ARBA" id="ARBA00061710"/>
    </source>
</evidence>
<evidence type="ECO:0000256" key="5">
    <source>
        <dbReference type="ARBA" id="ARBA00022679"/>
    </source>
</evidence>
<evidence type="ECO:0000256" key="14">
    <source>
        <dbReference type="ARBA" id="ARBA00073007"/>
    </source>
</evidence>
<evidence type="ECO:0000256" key="7">
    <source>
        <dbReference type="ARBA" id="ARBA00022741"/>
    </source>
</evidence>
<comment type="pathway">
    <text evidence="3">Cofactor biosynthesis; thiamine diphosphate biosynthesis; 4-methyl-5-(2-phosphoethyl)-thiazole from 5-(2-hydroxyethyl)-4-methylthiazole: step 1/1.</text>
</comment>
<dbReference type="FunFam" id="3.40.1190.20:FF:000015">
    <property type="entry name" value="Hydroxyethylthiazole kinase"/>
    <property type="match status" value="1"/>
</dbReference>
<comment type="catalytic activity">
    <reaction evidence="1">
        <text>5-(2-hydroxyethyl)-4-methylthiazole + ATP = 4-methyl-5-(2-phosphooxyethyl)-thiazole + ADP + H(+)</text>
        <dbReference type="Rhea" id="RHEA:24212"/>
        <dbReference type="ChEBI" id="CHEBI:15378"/>
        <dbReference type="ChEBI" id="CHEBI:17957"/>
        <dbReference type="ChEBI" id="CHEBI:30616"/>
        <dbReference type="ChEBI" id="CHEBI:58296"/>
        <dbReference type="ChEBI" id="CHEBI:456216"/>
        <dbReference type="EC" id="2.7.1.50"/>
    </reaction>
</comment>
<dbReference type="CDD" id="cd01170">
    <property type="entry name" value="THZ_kinase"/>
    <property type="match status" value="1"/>
</dbReference>
<dbReference type="AlphaFoldDB" id="A0AAE1Y8L0"/>
<comment type="similarity">
    <text evidence="13">Belongs to the Thz kinase family.</text>
</comment>
<evidence type="ECO:0000256" key="12">
    <source>
        <dbReference type="ARBA" id="ARBA00053468"/>
    </source>
</evidence>
<evidence type="ECO:0000256" key="10">
    <source>
        <dbReference type="ARBA" id="ARBA00022842"/>
    </source>
</evidence>
<keyword evidence="10" id="KW-0460">Magnesium</keyword>
<dbReference type="GO" id="GO:0005524">
    <property type="term" value="F:ATP binding"/>
    <property type="evidence" value="ECO:0007669"/>
    <property type="project" value="UniProtKB-KW"/>
</dbReference>
<dbReference type="InterPro" id="IPR029056">
    <property type="entry name" value="Ribokinase-like"/>
</dbReference>
<accession>A0AAE1Y8L0</accession>
<keyword evidence="8 16" id="KW-0418">Kinase</keyword>
<dbReference type="GO" id="GO:0000287">
    <property type="term" value="F:magnesium ion binding"/>
    <property type="evidence" value="ECO:0007669"/>
    <property type="project" value="InterPro"/>
</dbReference>
<comment type="caution">
    <text evidence="16">The sequence shown here is derived from an EMBL/GenBank/DDBJ whole genome shotgun (WGS) entry which is preliminary data.</text>
</comment>
<dbReference type="HAMAP" id="MF_00228">
    <property type="entry name" value="Thz_kinase"/>
    <property type="match status" value="1"/>
</dbReference>
<evidence type="ECO:0000256" key="8">
    <source>
        <dbReference type="ARBA" id="ARBA00022777"/>
    </source>
</evidence>
<dbReference type="SUPFAM" id="SSF53613">
    <property type="entry name" value="Ribokinase-like"/>
    <property type="match status" value="1"/>
</dbReference>
<dbReference type="EMBL" id="JACGWO010000006">
    <property type="protein sequence ID" value="KAK4425352.1"/>
    <property type="molecule type" value="Genomic_DNA"/>
</dbReference>
<evidence type="ECO:0000256" key="9">
    <source>
        <dbReference type="ARBA" id="ARBA00022840"/>
    </source>
</evidence>
<dbReference type="Pfam" id="PF02110">
    <property type="entry name" value="HK"/>
    <property type="match status" value="1"/>
</dbReference>
<dbReference type="Proteomes" id="UP001293254">
    <property type="component" value="Unassembled WGS sequence"/>
</dbReference>
<keyword evidence="9" id="KW-0067">ATP-binding</keyword>
<dbReference type="NCBIfam" id="NF006830">
    <property type="entry name" value="PRK09355.1"/>
    <property type="match status" value="1"/>
</dbReference>
<evidence type="ECO:0000256" key="1">
    <source>
        <dbReference type="ARBA" id="ARBA00001771"/>
    </source>
</evidence>
<evidence type="ECO:0000256" key="3">
    <source>
        <dbReference type="ARBA" id="ARBA00004868"/>
    </source>
</evidence>